<dbReference type="PANTHER" id="PTHR45786:SF75">
    <property type="entry name" value="ATP-DEPENDENT DNA HELICASE"/>
    <property type="match status" value="1"/>
</dbReference>
<evidence type="ECO:0000259" key="1">
    <source>
        <dbReference type="Pfam" id="PF14214"/>
    </source>
</evidence>
<sequence length="479" mass="55477">MPCHPLYTIFFFATSFSSLVYVKKSNWILLVFVGDLTRPLISYNDDATRFYKKEYRRRAILRSTGKRSRSMQQDVSMCGLCEVSSVRLIQLNNSTENHSSCLGETSKNIKGKHKCKNGRELLMVIPSVADRLPNVANCYYCVAGKFYSETNHFCCSDCSIVLSNNELPVVMRNLLCSASEEAKMFRTYVRSYNNLFSFTSFGVKVDKALAKRNKGIYTFRVQGQVYHFINEIMPQNNSSKSLQLYFHHTEHEIKNSPFHLSISLRDVPDLDNYKIILKTIADQDQRVYNKPEVSQVAAIWINGEDNGDYVTRCIEVKMHNNESKSVQYYFGYYDPLQYPLMFPFGELGWHQEDLLAMEESSKYWERTLITQIDNFVKLERQRLVFSKTKQHELQQEFLQGVVDVIASGETDALTIGKRVVLPADFIGGPRNMKRKYMDAMALVQKVEKPDIFLTTTCNPNWPEIKEHLMSHEETHIGWI</sequence>
<dbReference type="EMBL" id="OX465078">
    <property type="protein sequence ID" value="CAI9271411.1"/>
    <property type="molecule type" value="Genomic_DNA"/>
</dbReference>
<accession>A0AA35YEC6</accession>
<dbReference type="PANTHER" id="PTHR45786">
    <property type="entry name" value="DNA BINDING PROTEIN-LIKE"/>
    <property type="match status" value="1"/>
</dbReference>
<name>A0AA35YEC6_LACSI</name>
<protein>
    <recommendedName>
        <fullName evidence="1">Helitron helicase-like domain-containing protein</fullName>
    </recommendedName>
</protein>
<dbReference type="InterPro" id="IPR025476">
    <property type="entry name" value="Helitron_helicase-like"/>
</dbReference>
<feature type="domain" description="Helitron helicase-like" evidence="1">
    <location>
        <begin position="369"/>
        <end position="472"/>
    </location>
</feature>
<gene>
    <name evidence="2" type="ORF">LSALG_LOCUS11681</name>
</gene>
<keyword evidence="3" id="KW-1185">Reference proteome</keyword>
<dbReference type="Proteomes" id="UP001177003">
    <property type="component" value="Chromosome 2"/>
</dbReference>
<dbReference type="Pfam" id="PF14214">
    <property type="entry name" value="Helitron_like_N"/>
    <property type="match status" value="1"/>
</dbReference>
<proteinExistence type="predicted"/>
<dbReference type="AlphaFoldDB" id="A0AA35YEC6"/>
<evidence type="ECO:0000313" key="3">
    <source>
        <dbReference type="Proteomes" id="UP001177003"/>
    </source>
</evidence>
<organism evidence="2 3">
    <name type="scientific">Lactuca saligna</name>
    <name type="common">Willowleaf lettuce</name>
    <dbReference type="NCBI Taxonomy" id="75948"/>
    <lineage>
        <taxon>Eukaryota</taxon>
        <taxon>Viridiplantae</taxon>
        <taxon>Streptophyta</taxon>
        <taxon>Embryophyta</taxon>
        <taxon>Tracheophyta</taxon>
        <taxon>Spermatophyta</taxon>
        <taxon>Magnoliopsida</taxon>
        <taxon>eudicotyledons</taxon>
        <taxon>Gunneridae</taxon>
        <taxon>Pentapetalae</taxon>
        <taxon>asterids</taxon>
        <taxon>campanulids</taxon>
        <taxon>Asterales</taxon>
        <taxon>Asteraceae</taxon>
        <taxon>Cichorioideae</taxon>
        <taxon>Cichorieae</taxon>
        <taxon>Lactucinae</taxon>
        <taxon>Lactuca</taxon>
    </lineage>
</organism>
<evidence type="ECO:0000313" key="2">
    <source>
        <dbReference type="EMBL" id="CAI9271411.1"/>
    </source>
</evidence>
<reference evidence="2" key="1">
    <citation type="submission" date="2023-04" db="EMBL/GenBank/DDBJ databases">
        <authorList>
            <person name="Vijverberg K."/>
            <person name="Xiong W."/>
            <person name="Schranz E."/>
        </authorList>
    </citation>
    <scope>NUCLEOTIDE SEQUENCE</scope>
</reference>